<proteinExistence type="predicted"/>
<organism evidence="1 2">
    <name type="scientific">Cylindrospermopsis curvispora GIHE-G1</name>
    <dbReference type="NCBI Taxonomy" id="2666332"/>
    <lineage>
        <taxon>Bacteria</taxon>
        <taxon>Bacillati</taxon>
        <taxon>Cyanobacteriota</taxon>
        <taxon>Cyanophyceae</taxon>
        <taxon>Nostocales</taxon>
        <taxon>Aphanizomenonaceae</taxon>
        <taxon>Cylindrospermopsis</taxon>
    </lineage>
</organism>
<evidence type="ECO:0000313" key="2">
    <source>
        <dbReference type="Proteomes" id="UP000516013"/>
    </source>
</evidence>
<dbReference type="Pfam" id="PF14218">
    <property type="entry name" value="COP23"/>
    <property type="match status" value="1"/>
</dbReference>
<reference evidence="1 2" key="1">
    <citation type="submission" date="2020-08" db="EMBL/GenBank/DDBJ databases">
        <title>Complete genome sequence of Raphidiopsis curvispora isolated from drinking water reservoir in South Korea.</title>
        <authorList>
            <person name="Jeong J."/>
        </authorList>
    </citation>
    <scope>NUCLEOTIDE SEQUENCE [LARGE SCALE GENOMIC DNA]</scope>
    <source>
        <strain evidence="1 2">GIHE-G1</strain>
        <plasmid evidence="1 2">p-r.curvispora1</plasmid>
    </source>
</reference>
<keyword evidence="2" id="KW-1185">Reference proteome</keyword>
<name>A0A7H0F5U6_9CYAN</name>
<geneLocation type="plasmid" evidence="1 2">
    <name>p-r.curvispora1</name>
</geneLocation>
<dbReference type="AlphaFoldDB" id="A0A7H0F5U6"/>
<sequence>MMQVSLKSSILGLSMVGAAVLVSGEPGVAGENKFFCTREGGVPVTKVRTARGNETFIIWERDFHKYPATKRCGIISNKLQRFYENGEVHFKTGIVNQYPVVCISNRQNTRCSGDNLLVTLPQGEDSVSVLEGILAWRRGTSSEPIRLSQGCFVSQDAEGNTSWNVKNLVDGLCDNTAASEPPVKPVQTPTPRF</sequence>
<dbReference type="KEGG" id="ccur:IAR63_17615"/>
<evidence type="ECO:0000313" key="1">
    <source>
        <dbReference type="EMBL" id="QNP31412.1"/>
    </source>
</evidence>
<keyword evidence="1" id="KW-0614">Plasmid</keyword>
<dbReference type="InterPro" id="IPR025478">
    <property type="entry name" value="COP23"/>
</dbReference>
<dbReference type="Proteomes" id="UP000516013">
    <property type="component" value="Plasmid p-r.curvispora1"/>
</dbReference>
<accession>A0A7H0F5U6</accession>
<dbReference type="RefSeq" id="WP_187707579.1">
    <property type="nucleotide sequence ID" value="NZ_CP060823.1"/>
</dbReference>
<dbReference type="EMBL" id="CP060823">
    <property type="protein sequence ID" value="QNP31412.1"/>
    <property type="molecule type" value="Genomic_DNA"/>
</dbReference>
<protein>
    <submittedName>
        <fullName evidence="1">Uncharacterized protein</fullName>
    </submittedName>
</protein>
<gene>
    <name evidence="1" type="ORF">IAR63_17615</name>
</gene>